<keyword evidence="1" id="KW-0812">Transmembrane</keyword>
<dbReference type="EMBL" id="BMAO01029530">
    <property type="protein sequence ID" value="GFR32437.1"/>
    <property type="molecule type" value="Genomic_DNA"/>
</dbReference>
<reference evidence="2" key="1">
    <citation type="submission" date="2020-07" db="EMBL/GenBank/DDBJ databases">
        <title>Multicomponent nature underlies the extraordinary mechanical properties of spider dragline silk.</title>
        <authorList>
            <person name="Kono N."/>
            <person name="Nakamura H."/>
            <person name="Mori M."/>
            <person name="Yoshida Y."/>
            <person name="Ohtoshi R."/>
            <person name="Malay A.D."/>
            <person name="Moran D.A.P."/>
            <person name="Tomita M."/>
            <person name="Numata K."/>
            <person name="Arakawa K."/>
        </authorList>
    </citation>
    <scope>NUCLEOTIDE SEQUENCE</scope>
</reference>
<accession>A0A8X6M5A0</accession>
<keyword evidence="1" id="KW-0472">Membrane</keyword>
<feature type="transmembrane region" description="Helical" evidence="1">
    <location>
        <begin position="17"/>
        <end position="39"/>
    </location>
</feature>
<proteinExistence type="predicted"/>
<keyword evidence="3" id="KW-1185">Reference proteome</keyword>
<gene>
    <name evidence="2" type="ORF">TNCT_287041</name>
</gene>
<name>A0A8X6M5A0_TRICU</name>
<comment type="caution">
    <text evidence="2">The sequence shown here is derived from an EMBL/GenBank/DDBJ whole genome shotgun (WGS) entry which is preliminary data.</text>
</comment>
<organism evidence="2 3">
    <name type="scientific">Trichonephila clavata</name>
    <name type="common">Joro spider</name>
    <name type="synonym">Nephila clavata</name>
    <dbReference type="NCBI Taxonomy" id="2740835"/>
    <lineage>
        <taxon>Eukaryota</taxon>
        <taxon>Metazoa</taxon>
        <taxon>Ecdysozoa</taxon>
        <taxon>Arthropoda</taxon>
        <taxon>Chelicerata</taxon>
        <taxon>Arachnida</taxon>
        <taxon>Araneae</taxon>
        <taxon>Araneomorphae</taxon>
        <taxon>Entelegynae</taxon>
        <taxon>Araneoidea</taxon>
        <taxon>Nephilidae</taxon>
        <taxon>Trichonephila</taxon>
    </lineage>
</organism>
<evidence type="ECO:0000313" key="3">
    <source>
        <dbReference type="Proteomes" id="UP000887116"/>
    </source>
</evidence>
<protein>
    <submittedName>
        <fullName evidence="2">Uncharacterized protein</fullName>
    </submittedName>
</protein>
<dbReference type="Proteomes" id="UP000887116">
    <property type="component" value="Unassembled WGS sequence"/>
</dbReference>
<evidence type="ECO:0000256" key="1">
    <source>
        <dbReference type="SAM" id="Phobius"/>
    </source>
</evidence>
<sequence>MENRVQNFAPSTRERIFLLRLCCSNTYAVSTLFVVIYVIELEIKWNQRKMQRPYHALAQVAATAVPSK</sequence>
<keyword evidence="1" id="KW-1133">Transmembrane helix</keyword>
<evidence type="ECO:0000313" key="2">
    <source>
        <dbReference type="EMBL" id="GFR32437.1"/>
    </source>
</evidence>
<dbReference type="AlphaFoldDB" id="A0A8X6M5A0"/>